<dbReference type="InterPro" id="IPR006016">
    <property type="entry name" value="UspA"/>
</dbReference>
<comment type="similarity">
    <text evidence="1">Belongs to the universal stress protein A family.</text>
</comment>
<dbReference type="AlphaFoldDB" id="A0A5D0XPU4"/>
<organism evidence="3 4">
    <name type="scientific">Arthrobacter echini</name>
    <dbReference type="NCBI Taxonomy" id="1529066"/>
    <lineage>
        <taxon>Bacteria</taxon>
        <taxon>Bacillati</taxon>
        <taxon>Actinomycetota</taxon>
        <taxon>Actinomycetes</taxon>
        <taxon>Micrococcales</taxon>
        <taxon>Micrococcaceae</taxon>
        <taxon>Arthrobacter</taxon>
    </lineage>
</organism>
<dbReference type="SUPFAM" id="SSF52402">
    <property type="entry name" value="Adenine nucleotide alpha hydrolases-like"/>
    <property type="match status" value="2"/>
</dbReference>
<dbReference type="PANTHER" id="PTHR46268:SF6">
    <property type="entry name" value="UNIVERSAL STRESS PROTEIN UP12"/>
    <property type="match status" value="1"/>
</dbReference>
<gene>
    <name evidence="3" type="ORF">FQ377_09980</name>
</gene>
<protein>
    <submittedName>
        <fullName evidence="3">Universal stress protein</fullName>
    </submittedName>
</protein>
<evidence type="ECO:0000313" key="4">
    <source>
        <dbReference type="Proteomes" id="UP000323410"/>
    </source>
</evidence>
<comment type="caution">
    <text evidence="3">The sequence shown here is derived from an EMBL/GenBank/DDBJ whole genome shotgun (WGS) entry which is preliminary data.</text>
</comment>
<dbReference type="CDD" id="cd00293">
    <property type="entry name" value="USP-like"/>
    <property type="match status" value="1"/>
</dbReference>
<dbReference type="Proteomes" id="UP000323410">
    <property type="component" value="Unassembled WGS sequence"/>
</dbReference>
<dbReference type="EMBL" id="VSLD01000004">
    <property type="protein sequence ID" value="TYC98634.1"/>
    <property type="molecule type" value="Genomic_DNA"/>
</dbReference>
<evidence type="ECO:0000259" key="2">
    <source>
        <dbReference type="Pfam" id="PF00582"/>
    </source>
</evidence>
<sequence>MSGGRSGVGGAHQRPVIVGFDGSEDSRRAVQWAARHAVAAGLPLVVAHCWVWPLFTQNLGPVTYVEDSGLQREAEKTAAEGLELALQTEPDVDASVRLVAGFPSEMLTRLSTEASLVVTGTRGLGGFTGLLVGSVSLHLAASASCPIAVIRDEHAGQGDILVGVDGSPESERAVLTAVELARTLQTSLRVLHVRAYGRNVPTRLDEPSEDPIIQQALDLLPPDSDLGVTVESLSDPSVPGVIVHHARGSACVVLGAKGRNTIGARLGSAVHAVLHHAKGNVIVVR</sequence>
<evidence type="ECO:0000313" key="3">
    <source>
        <dbReference type="EMBL" id="TYC98634.1"/>
    </source>
</evidence>
<dbReference type="Gene3D" id="3.40.50.620">
    <property type="entry name" value="HUPs"/>
    <property type="match status" value="2"/>
</dbReference>
<feature type="domain" description="UspA" evidence="2">
    <location>
        <begin position="14"/>
        <end position="151"/>
    </location>
</feature>
<name>A0A5D0XPU4_9MICC</name>
<reference evidence="3 4" key="1">
    <citation type="submission" date="2019-08" db="EMBL/GenBank/DDBJ databases">
        <title>Genone of Arthrobacter echini P9.</title>
        <authorList>
            <person name="Bowman J.P."/>
        </authorList>
    </citation>
    <scope>NUCLEOTIDE SEQUENCE [LARGE SCALE GENOMIC DNA]</scope>
    <source>
        <strain evidence="3 4">P9</strain>
    </source>
</reference>
<feature type="domain" description="UspA" evidence="2">
    <location>
        <begin position="160"/>
        <end position="285"/>
    </location>
</feature>
<dbReference type="RefSeq" id="WP_148601110.1">
    <property type="nucleotide sequence ID" value="NZ_VSLD01000004.1"/>
</dbReference>
<dbReference type="PANTHER" id="PTHR46268">
    <property type="entry name" value="STRESS RESPONSE PROTEIN NHAX"/>
    <property type="match status" value="1"/>
</dbReference>
<keyword evidence="4" id="KW-1185">Reference proteome</keyword>
<proteinExistence type="inferred from homology"/>
<dbReference type="PRINTS" id="PR01438">
    <property type="entry name" value="UNVRSLSTRESS"/>
</dbReference>
<dbReference type="OrthoDB" id="3174546at2"/>
<dbReference type="CDD" id="cd23659">
    <property type="entry name" value="USP_At3g01520-like"/>
    <property type="match status" value="1"/>
</dbReference>
<dbReference type="InterPro" id="IPR006015">
    <property type="entry name" value="Universal_stress_UspA"/>
</dbReference>
<dbReference type="Pfam" id="PF00582">
    <property type="entry name" value="Usp"/>
    <property type="match status" value="2"/>
</dbReference>
<accession>A0A5D0XPU4</accession>
<evidence type="ECO:0000256" key="1">
    <source>
        <dbReference type="ARBA" id="ARBA00008791"/>
    </source>
</evidence>
<dbReference type="InterPro" id="IPR014729">
    <property type="entry name" value="Rossmann-like_a/b/a_fold"/>
</dbReference>